<evidence type="ECO:0000256" key="1">
    <source>
        <dbReference type="SAM" id="MobiDB-lite"/>
    </source>
</evidence>
<keyword evidence="2" id="KW-0812">Transmembrane</keyword>
<feature type="region of interest" description="Disordered" evidence="1">
    <location>
        <begin position="203"/>
        <end position="229"/>
    </location>
</feature>
<dbReference type="Proteomes" id="UP001479436">
    <property type="component" value="Unassembled WGS sequence"/>
</dbReference>
<organism evidence="3 4">
    <name type="scientific">Basidiobolus ranarum</name>
    <dbReference type="NCBI Taxonomy" id="34480"/>
    <lineage>
        <taxon>Eukaryota</taxon>
        <taxon>Fungi</taxon>
        <taxon>Fungi incertae sedis</taxon>
        <taxon>Zoopagomycota</taxon>
        <taxon>Entomophthoromycotina</taxon>
        <taxon>Basidiobolomycetes</taxon>
        <taxon>Basidiobolales</taxon>
        <taxon>Basidiobolaceae</taxon>
        <taxon>Basidiobolus</taxon>
    </lineage>
</organism>
<evidence type="ECO:0000313" key="4">
    <source>
        <dbReference type="Proteomes" id="UP001479436"/>
    </source>
</evidence>
<reference evidence="3 4" key="1">
    <citation type="submission" date="2023-04" db="EMBL/GenBank/DDBJ databases">
        <title>Genome of Basidiobolus ranarum AG-B5.</title>
        <authorList>
            <person name="Stajich J.E."/>
            <person name="Carter-House D."/>
            <person name="Gryganskyi A."/>
        </authorList>
    </citation>
    <scope>NUCLEOTIDE SEQUENCE [LARGE SCALE GENOMIC DNA]</scope>
    <source>
        <strain evidence="3 4">AG-B5</strain>
    </source>
</reference>
<evidence type="ECO:0000313" key="3">
    <source>
        <dbReference type="EMBL" id="KAK9764930.1"/>
    </source>
</evidence>
<feature type="transmembrane region" description="Helical" evidence="2">
    <location>
        <begin position="26"/>
        <end position="45"/>
    </location>
</feature>
<name>A0ABR2WTU5_9FUNG</name>
<keyword evidence="2" id="KW-0472">Membrane</keyword>
<keyword evidence="2" id="KW-1133">Transmembrane helix</keyword>
<dbReference type="EMBL" id="JASJQH010000341">
    <property type="protein sequence ID" value="KAK9764930.1"/>
    <property type="molecule type" value="Genomic_DNA"/>
</dbReference>
<comment type="caution">
    <text evidence="3">The sequence shown here is derived from an EMBL/GenBank/DDBJ whole genome shotgun (WGS) entry which is preliminary data.</text>
</comment>
<proteinExistence type="predicted"/>
<keyword evidence="4" id="KW-1185">Reference proteome</keyword>
<gene>
    <name evidence="3" type="ORF">K7432_007132</name>
</gene>
<evidence type="ECO:0000256" key="2">
    <source>
        <dbReference type="SAM" id="Phobius"/>
    </source>
</evidence>
<sequence length="248" mass="28545">MVVSCIFAVVSWLVNGFAKCWTATLLLIQTALVALFGISTVQRFYKYFDYLFLLNTRNTGKIRRSQYSAVTSPVNNTVAPSETEVDYLLTLIWIPHQFLIYLIDFFALHFIYQEFLRGYKLAKEISMLIRELVARPNNTNTASLKPTLAVEFDTPEDDVVPSDEREVRSFSTNEIIESIEGPIRSPFSELFIPPVRSDLLHQVNSTKESRKRKPSLLSRLSPKPGKPFQTFKMKKFLGRLSLRNKPRN</sequence>
<accession>A0ABR2WTU5</accession>
<protein>
    <submittedName>
        <fullName evidence="3">Uncharacterized protein</fullName>
    </submittedName>
</protein>